<comment type="similarity">
    <text evidence="1">Belongs to the GMC oxidoreductase family.</text>
</comment>
<comment type="caution">
    <text evidence="3">The sequence shown here is derived from an EMBL/GenBank/DDBJ whole genome shotgun (WGS) entry which is preliminary data.</text>
</comment>
<dbReference type="Gene3D" id="3.30.560.10">
    <property type="entry name" value="Glucose Oxidase, domain 3"/>
    <property type="match status" value="1"/>
</dbReference>
<dbReference type="InterPro" id="IPR000172">
    <property type="entry name" value="GMC_OxRdtase_N"/>
</dbReference>
<dbReference type="SUPFAM" id="SSF51905">
    <property type="entry name" value="FAD/NAD(P)-binding domain"/>
    <property type="match status" value="1"/>
</dbReference>
<organism evidence="3 4">
    <name type="scientific">Armillaria tabescens</name>
    <name type="common">Ringless honey mushroom</name>
    <name type="synonym">Agaricus tabescens</name>
    <dbReference type="NCBI Taxonomy" id="1929756"/>
    <lineage>
        <taxon>Eukaryota</taxon>
        <taxon>Fungi</taxon>
        <taxon>Dikarya</taxon>
        <taxon>Basidiomycota</taxon>
        <taxon>Agaricomycotina</taxon>
        <taxon>Agaricomycetes</taxon>
        <taxon>Agaricomycetidae</taxon>
        <taxon>Agaricales</taxon>
        <taxon>Marasmiineae</taxon>
        <taxon>Physalacriaceae</taxon>
        <taxon>Desarmillaria</taxon>
    </lineage>
</organism>
<dbReference type="GeneID" id="85362614"/>
<dbReference type="Pfam" id="PF00732">
    <property type="entry name" value="GMC_oxred_N"/>
    <property type="match status" value="1"/>
</dbReference>
<name>A0AA39N7R0_ARMTA</name>
<dbReference type="PANTHER" id="PTHR11552">
    <property type="entry name" value="GLUCOSE-METHANOL-CHOLINE GMC OXIDOREDUCTASE"/>
    <property type="match status" value="1"/>
</dbReference>
<evidence type="ECO:0000313" key="3">
    <source>
        <dbReference type="EMBL" id="KAK0460577.1"/>
    </source>
</evidence>
<dbReference type="PANTHER" id="PTHR11552:SF217">
    <property type="entry name" value="GLUCOSE DEHYDROGENASE [FAD, QUINONE]"/>
    <property type="match status" value="1"/>
</dbReference>
<dbReference type="Gene3D" id="3.50.50.60">
    <property type="entry name" value="FAD/NAD(P)-binding domain"/>
    <property type="match status" value="1"/>
</dbReference>
<reference evidence="3" key="1">
    <citation type="submission" date="2023-06" db="EMBL/GenBank/DDBJ databases">
        <authorList>
            <consortium name="Lawrence Berkeley National Laboratory"/>
            <person name="Ahrendt S."/>
            <person name="Sahu N."/>
            <person name="Indic B."/>
            <person name="Wong-Bajracharya J."/>
            <person name="Merenyi Z."/>
            <person name="Ke H.-M."/>
            <person name="Monk M."/>
            <person name="Kocsube S."/>
            <person name="Drula E."/>
            <person name="Lipzen A."/>
            <person name="Balint B."/>
            <person name="Henrissat B."/>
            <person name="Andreopoulos B."/>
            <person name="Martin F.M."/>
            <person name="Harder C.B."/>
            <person name="Rigling D."/>
            <person name="Ford K.L."/>
            <person name="Foster G.D."/>
            <person name="Pangilinan J."/>
            <person name="Papanicolaou A."/>
            <person name="Barry K."/>
            <person name="LaButti K."/>
            <person name="Viragh M."/>
            <person name="Koriabine M."/>
            <person name="Yan M."/>
            <person name="Riley R."/>
            <person name="Champramary S."/>
            <person name="Plett K.L."/>
            <person name="Tsai I.J."/>
            <person name="Slot J."/>
            <person name="Sipos G."/>
            <person name="Plett J."/>
            <person name="Nagy L.G."/>
            <person name="Grigoriev I.V."/>
        </authorList>
    </citation>
    <scope>NUCLEOTIDE SEQUENCE</scope>
    <source>
        <strain evidence="3">CCBAS 213</strain>
    </source>
</reference>
<dbReference type="InterPro" id="IPR036188">
    <property type="entry name" value="FAD/NAD-bd_sf"/>
</dbReference>
<protein>
    <recommendedName>
        <fullName evidence="2">Glucose-methanol-choline oxidoreductase N-terminal domain-containing protein</fullName>
    </recommendedName>
</protein>
<dbReference type="AlphaFoldDB" id="A0AA39N7R0"/>
<dbReference type="GO" id="GO:0016614">
    <property type="term" value="F:oxidoreductase activity, acting on CH-OH group of donors"/>
    <property type="evidence" value="ECO:0007669"/>
    <property type="project" value="InterPro"/>
</dbReference>
<evidence type="ECO:0000256" key="1">
    <source>
        <dbReference type="ARBA" id="ARBA00010790"/>
    </source>
</evidence>
<keyword evidence="4" id="KW-1185">Reference proteome</keyword>
<feature type="domain" description="Glucose-methanol-choline oxidoreductase N-terminal" evidence="2">
    <location>
        <begin position="133"/>
        <end position="147"/>
    </location>
</feature>
<dbReference type="RefSeq" id="XP_060332616.1">
    <property type="nucleotide sequence ID" value="XM_060479066.1"/>
</dbReference>
<evidence type="ECO:0000313" key="4">
    <source>
        <dbReference type="Proteomes" id="UP001175211"/>
    </source>
</evidence>
<accession>A0AA39N7R0</accession>
<evidence type="ECO:0000259" key="2">
    <source>
        <dbReference type="PROSITE" id="PS00624"/>
    </source>
</evidence>
<dbReference type="GO" id="GO:0050660">
    <property type="term" value="F:flavin adenine dinucleotide binding"/>
    <property type="evidence" value="ECO:0007669"/>
    <property type="project" value="InterPro"/>
</dbReference>
<dbReference type="EMBL" id="JAUEPS010000012">
    <property type="protein sequence ID" value="KAK0460577.1"/>
    <property type="molecule type" value="Genomic_DNA"/>
</dbReference>
<dbReference type="Proteomes" id="UP001175211">
    <property type="component" value="Unassembled WGS sequence"/>
</dbReference>
<proteinExistence type="inferred from homology"/>
<gene>
    <name evidence="3" type="ORF">EV420DRAFT_1671190</name>
</gene>
<dbReference type="InterPro" id="IPR012132">
    <property type="entry name" value="GMC_OxRdtase"/>
</dbReference>
<dbReference type="PROSITE" id="PS00624">
    <property type="entry name" value="GMC_OXRED_2"/>
    <property type="match status" value="1"/>
</dbReference>
<sequence length="249" mass="28466">MNSANYFRTDLSSVFRTSYQKNKMSSFNWLPQELNDRRVLDFLDKDINFASLPGYPRGTDGHVILVTEELPREFPFNLDYNSEYQLGIGEGFVGEHQRSETEPGVALKRPILGLATMHILASSNLKEIILSAGSIGSPHILLNSGIGDSTEPSALGIQPVLHLPDMGKNLTDHPRYIINFFVNSTDTIENVYFRISRTQLLPCALYQDIRRRLTGPAFNLLYNDIIKPTIQNVYQWQKEREFHIGYWEL</sequence>